<feature type="transmembrane region" description="Helical" evidence="11">
    <location>
        <begin position="509"/>
        <end position="531"/>
    </location>
</feature>
<feature type="transmembrane region" description="Helical" evidence="11">
    <location>
        <begin position="9"/>
        <end position="29"/>
    </location>
</feature>
<keyword evidence="7" id="KW-0256">Endoplasmic reticulum</keyword>
<sequence>MEGRRRRWCYWVVTVVHVVGILIFTRGFLLTRTELPYYSRCSDISQSPCFSPSHNNSYSSSSSDSDINCSNINQGQHCWTKPAVDRLIIIVLDALRFDFVAPSTFFPEKKPWMDKLPVLQRLAFKQGSSAKIFKAIADPPTTSLQRLKGLTTGGLPTFIDVGNSFGAPAIVEDNFIHQLAVNGKRVVMMGDDTWIQLFPHHFNKSYPYPSFNVKDLHTVDNGCIDHLFPSLYQEDWDVLIAHFLGVDHAGHIFGVDSIQMIEKLEQYNLILEKVIGELESQSGPGGLHENTLLLVMGDHGQTLNGDHGGGSAEEVETSIFAMNFKQHPVSIPSELDTSFCEQDSDGKKMCTSSIQQLDFAVTVSALLGVSFPFGSIGRVNPELYALGAGTWNLEDTGEGNCKNQSTLEEWLQNYVNVLCINSWQVKRYIDVYSASSMIGFSSEDLLLISDIYYQAEEKWSHTKKSLFYKNESGHSLLPVLKRQIGAYFNFLSNVSALARSKWTEFNLRMMGIGLVIMLISLLIIFLAIWQANRPHTVFLLPSGDNRISFDLIFAFFIVAIRACSLFSNSYILEEGKVAIFLLATTGIVKLRCSIVKKRMLFEAVLFLLLVSVLRFTIEVGLSKQAATSLFLNVSPSWMLGIAPDHPMWTYMSEIGPILALILLACLLYRTISGTYCLGIWKYVIMGTISSYILISVHWGSESNISSLPLLLQGVGRSYIPRIVYAIGVGQLLLMAFGHLFTKEKALDEKWSLIMKTVAMLSAWSSTIIILSGQQGSLVALASVIGGYCILRLESMEEDAINGSVRMLNFSPLAVTQWNLLAVCLFFATGHWCAFDGLRYGAAFIGFDEFVLVRQAILLTIESFGFSHVLPIFGLPFLAVCRYSLGQTNHGKSSIFSLLCPMYMMFGLITTATVTATIMCVTIQRRHLMVWGLFAPKFVFDVVGLILTDVLICLALIFYSGKGEDDAQQDQIAENKYPGDLHSKSFTVDAIENDYQD</sequence>
<feature type="transmembrane region" description="Helical" evidence="11">
    <location>
        <begin position="806"/>
        <end position="827"/>
    </location>
</feature>
<keyword evidence="9 11" id="KW-0472">Membrane</keyword>
<evidence type="ECO:0000256" key="4">
    <source>
        <dbReference type="ARBA" id="ARBA00022502"/>
    </source>
</evidence>
<feature type="transmembrane region" description="Helical" evidence="11">
    <location>
        <begin position="937"/>
        <end position="958"/>
    </location>
</feature>
<evidence type="ECO:0000256" key="6">
    <source>
        <dbReference type="ARBA" id="ARBA00022692"/>
    </source>
</evidence>
<comment type="caution">
    <text evidence="12">The sequence shown here is derived from an EMBL/GenBank/DDBJ whole genome shotgun (WGS) entry which is preliminary data.</text>
</comment>
<evidence type="ECO:0000256" key="9">
    <source>
        <dbReference type="ARBA" id="ARBA00023136"/>
    </source>
</evidence>
<dbReference type="InterPro" id="IPR039524">
    <property type="entry name" value="PIGO/GPI13"/>
</dbReference>
<keyword evidence="6 11" id="KW-0812">Transmembrane</keyword>
<dbReference type="PANTHER" id="PTHR23071:SF1">
    <property type="entry name" value="GPI ETHANOLAMINE PHOSPHATE TRANSFERASE 3"/>
    <property type="match status" value="1"/>
</dbReference>
<evidence type="ECO:0008006" key="14">
    <source>
        <dbReference type="Google" id="ProtNLM"/>
    </source>
</evidence>
<evidence type="ECO:0000256" key="7">
    <source>
        <dbReference type="ARBA" id="ARBA00022824"/>
    </source>
</evidence>
<dbReference type="InterPro" id="IPR037675">
    <property type="entry name" value="PIG-O_N"/>
</dbReference>
<keyword evidence="10" id="KW-0325">Glycoprotein</keyword>
<evidence type="ECO:0000256" key="5">
    <source>
        <dbReference type="ARBA" id="ARBA00022679"/>
    </source>
</evidence>
<dbReference type="Proteomes" id="UP001174677">
    <property type="component" value="Chromosome 6"/>
</dbReference>
<evidence type="ECO:0000313" key="13">
    <source>
        <dbReference type="Proteomes" id="UP001174677"/>
    </source>
</evidence>
<dbReference type="EMBL" id="JARPOI010000006">
    <property type="protein sequence ID" value="KAJ9178319.1"/>
    <property type="molecule type" value="Genomic_DNA"/>
</dbReference>
<dbReference type="SUPFAM" id="SSF53649">
    <property type="entry name" value="Alkaline phosphatase-like"/>
    <property type="match status" value="1"/>
</dbReference>
<evidence type="ECO:0000256" key="1">
    <source>
        <dbReference type="ARBA" id="ARBA00004477"/>
    </source>
</evidence>
<dbReference type="CDD" id="cd16023">
    <property type="entry name" value="GPI_EPT_3"/>
    <property type="match status" value="1"/>
</dbReference>
<evidence type="ECO:0000313" key="12">
    <source>
        <dbReference type="EMBL" id="KAJ9178319.1"/>
    </source>
</evidence>
<evidence type="ECO:0000256" key="3">
    <source>
        <dbReference type="ARBA" id="ARBA00008695"/>
    </source>
</evidence>
<keyword evidence="8 11" id="KW-1133">Transmembrane helix</keyword>
<keyword evidence="13" id="KW-1185">Reference proteome</keyword>
<accession>A0ABQ9MDF5</accession>
<keyword evidence="5" id="KW-0808">Transferase</keyword>
<comment type="subcellular location">
    <subcellularLocation>
        <location evidence="1">Endoplasmic reticulum membrane</location>
        <topology evidence="1">Multi-pass membrane protein</topology>
    </subcellularLocation>
</comment>
<proteinExistence type="inferred from homology"/>
<evidence type="ECO:0000256" key="2">
    <source>
        <dbReference type="ARBA" id="ARBA00004687"/>
    </source>
</evidence>
<dbReference type="PANTHER" id="PTHR23071">
    <property type="entry name" value="PHOSPHATIDYLINOSITOL GLYCAN"/>
    <property type="match status" value="1"/>
</dbReference>
<reference evidence="12" key="1">
    <citation type="journal article" date="2023" name="Plant Biotechnol. J.">
        <title>Chromosome-level wild Hevea brasiliensis genome provides new tools for genomic-assisted breeding and valuable loci to elevate rubber yield.</title>
        <authorList>
            <person name="Cheng H."/>
            <person name="Song X."/>
            <person name="Hu Y."/>
            <person name="Wu T."/>
            <person name="Yang Q."/>
            <person name="An Z."/>
            <person name="Feng S."/>
            <person name="Deng Z."/>
            <person name="Wu W."/>
            <person name="Zeng X."/>
            <person name="Tu M."/>
            <person name="Wang X."/>
            <person name="Huang H."/>
        </authorList>
    </citation>
    <scope>NUCLEOTIDE SEQUENCE</scope>
    <source>
        <strain evidence="12">MT/VB/25A 57/8</strain>
    </source>
</reference>
<dbReference type="InterPro" id="IPR002591">
    <property type="entry name" value="Phosphodiest/P_Trfase"/>
</dbReference>
<name>A0ABQ9MDF5_HEVBR</name>
<feature type="transmembrane region" description="Helical" evidence="11">
    <location>
        <begin position="863"/>
        <end position="882"/>
    </location>
</feature>
<dbReference type="Gene3D" id="3.40.720.10">
    <property type="entry name" value="Alkaline Phosphatase, subunit A"/>
    <property type="match status" value="1"/>
</dbReference>
<evidence type="ECO:0000256" key="10">
    <source>
        <dbReference type="ARBA" id="ARBA00023180"/>
    </source>
</evidence>
<feature type="transmembrane region" description="Helical" evidence="11">
    <location>
        <begin position="679"/>
        <end position="698"/>
    </location>
</feature>
<evidence type="ECO:0000256" key="11">
    <source>
        <dbReference type="SAM" id="Phobius"/>
    </source>
</evidence>
<feature type="transmembrane region" description="Helical" evidence="11">
    <location>
        <begin position="647"/>
        <end position="667"/>
    </location>
</feature>
<comment type="similarity">
    <text evidence="3">Belongs to the PIGG/PIGN/PIGO family. PIGO subfamily.</text>
</comment>
<organism evidence="12 13">
    <name type="scientific">Hevea brasiliensis</name>
    <name type="common">Para rubber tree</name>
    <name type="synonym">Siphonia brasiliensis</name>
    <dbReference type="NCBI Taxonomy" id="3981"/>
    <lineage>
        <taxon>Eukaryota</taxon>
        <taxon>Viridiplantae</taxon>
        <taxon>Streptophyta</taxon>
        <taxon>Embryophyta</taxon>
        <taxon>Tracheophyta</taxon>
        <taxon>Spermatophyta</taxon>
        <taxon>Magnoliopsida</taxon>
        <taxon>eudicotyledons</taxon>
        <taxon>Gunneridae</taxon>
        <taxon>Pentapetalae</taxon>
        <taxon>rosids</taxon>
        <taxon>fabids</taxon>
        <taxon>Malpighiales</taxon>
        <taxon>Euphorbiaceae</taxon>
        <taxon>Crotonoideae</taxon>
        <taxon>Micrandreae</taxon>
        <taxon>Hevea</taxon>
    </lineage>
</organism>
<dbReference type="InterPro" id="IPR017850">
    <property type="entry name" value="Alkaline_phosphatase_core_sf"/>
</dbReference>
<feature type="transmembrane region" description="Helical" evidence="11">
    <location>
        <begin position="599"/>
        <end position="617"/>
    </location>
</feature>
<protein>
    <recommendedName>
        <fullName evidence="14">GPI ethanolamine phosphate transferase 3</fullName>
    </recommendedName>
</protein>
<gene>
    <name evidence="12" type="ORF">P3X46_010213</name>
</gene>
<evidence type="ECO:0000256" key="8">
    <source>
        <dbReference type="ARBA" id="ARBA00022989"/>
    </source>
</evidence>
<feature type="transmembrane region" description="Helical" evidence="11">
    <location>
        <begin position="894"/>
        <end position="917"/>
    </location>
</feature>
<comment type="pathway">
    <text evidence="2">Glycolipid biosynthesis; glycosylphosphatidylinositol-anchor biosynthesis.</text>
</comment>
<keyword evidence="4" id="KW-0337">GPI-anchor biosynthesis</keyword>
<dbReference type="Pfam" id="PF01663">
    <property type="entry name" value="Phosphodiest"/>
    <property type="match status" value="1"/>
</dbReference>
<feature type="transmembrane region" description="Helical" evidence="11">
    <location>
        <begin position="718"/>
        <end position="740"/>
    </location>
</feature>